<reference evidence="2 3" key="1">
    <citation type="submission" date="2016-12" db="EMBL/GenBank/DDBJ databases">
        <title>The new phylogeny of genus Mycobacterium.</title>
        <authorList>
            <person name="Tortoli E."/>
            <person name="Trovato A."/>
            <person name="Cirillo D.M."/>
        </authorList>
    </citation>
    <scope>NUCLEOTIDE SEQUENCE [LARGE SCALE GENOMIC DNA]</scope>
    <source>
        <strain evidence="2 3">DSM 45130</strain>
    </source>
</reference>
<comment type="caution">
    <text evidence="2">The sequence shown here is derived from an EMBL/GenBank/DDBJ whole genome shotgun (WGS) entry which is preliminary data.</text>
</comment>
<name>A0A1X0DNY0_9MYCO</name>
<organism evidence="2 3">
    <name type="scientific">Mycolicibacterium insubricum</name>
    <dbReference type="NCBI Taxonomy" id="444597"/>
    <lineage>
        <taxon>Bacteria</taxon>
        <taxon>Bacillati</taxon>
        <taxon>Actinomycetota</taxon>
        <taxon>Actinomycetes</taxon>
        <taxon>Mycobacteriales</taxon>
        <taxon>Mycobacteriaceae</taxon>
        <taxon>Mycolicibacterium</taxon>
    </lineage>
</organism>
<accession>A0A1X0DNY0</accession>
<keyword evidence="1" id="KW-0732">Signal</keyword>
<gene>
    <name evidence="2" type="ORF">BST26_01315</name>
</gene>
<dbReference type="AlphaFoldDB" id="A0A1X0DNY0"/>
<dbReference type="EMBL" id="MVHS01000002">
    <property type="protein sequence ID" value="ORA73839.1"/>
    <property type="molecule type" value="Genomic_DNA"/>
</dbReference>
<evidence type="ECO:0000313" key="2">
    <source>
        <dbReference type="EMBL" id="ORA73839.1"/>
    </source>
</evidence>
<feature type="chain" id="PRO_5012777926" description="Secreted protein" evidence="1">
    <location>
        <begin position="24"/>
        <end position="159"/>
    </location>
</feature>
<evidence type="ECO:0000256" key="1">
    <source>
        <dbReference type="SAM" id="SignalP"/>
    </source>
</evidence>
<proteinExistence type="predicted"/>
<sequence>MTRTALTCALLATAALTAPGAHADDPSWNGWYKITFHTDQKTGTSMAAGQPETPYTASYQFTTDCSSGTCEAKSVDGPAPKDNVAPTVSLQWTGTQWEKARDWRWDCLMPDRTIIYDQAHTVTTYVPQPDGSLTGSIATTIDAGACKGTVIIPVTARPA</sequence>
<protein>
    <recommendedName>
        <fullName evidence="4">Secreted protein</fullName>
    </recommendedName>
</protein>
<dbReference type="Proteomes" id="UP000192801">
    <property type="component" value="Unassembled WGS sequence"/>
</dbReference>
<feature type="signal peptide" evidence="1">
    <location>
        <begin position="1"/>
        <end position="23"/>
    </location>
</feature>
<evidence type="ECO:0008006" key="4">
    <source>
        <dbReference type="Google" id="ProtNLM"/>
    </source>
</evidence>
<keyword evidence="3" id="KW-1185">Reference proteome</keyword>
<evidence type="ECO:0000313" key="3">
    <source>
        <dbReference type="Proteomes" id="UP000192801"/>
    </source>
</evidence>
<dbReference type="RefSeq" id="WP_083029013.1">
    <property type="nucleotide sequence ID" value="NZ_JACKRM010000389.1"/>
</dbReference>